<keyword evidence="3" id="KW-0328">Glycosyltransferase</keyword>
<evidence type="ECO:0000313" key="11">
    <source>
        <dbReference type="EMBL" id="SCW04344.1"/>
    </source>
</evidence>
<proteinExistence type="inferred from homology"/>
<evidence type="ECO:0000313" key="12">
    <source>
        <dbReference type="Proteomes" id="UP000190831"/>
    </source>
</evidence>
<dbReference type="InterPro" id="IPR022751">
    <property type="entry name" value="Alpha_mannosyltransferase"/>
</dbReference>
<evidence type="ECO:0000256" key="2">
    <source>
        <dbReference type="ARBA" id="ARBA00009105"/>
    </source>
</evidence>
<evidence type="ECO:0000256" key="9">
    <source>
        <dbReference type="ARBA" id="ARBA00023180"/>
    </source>
</evidence>
<comment type="similarity">
    <text evidence="2">Belongs to the MNN1/MNT family.</text>
</comment>
<name>A0A1G4MKC6_LACFM</name>
<keyword evidence="6" id="KW-0735">Signal-anchor</keyword>
<dbReference type="GO" id="GO:0000033">
    <property type="term" value="F:alpha-1,3-mannosyltransferase activity"/>
    <property type="evidence" value="ECO:0007669"/>
    <property type="project" value="TreeGrafter"/>
</dbReference>
<dbReference type="Pfam" id="PF11051">
    <property type="entry name" value="Mannosyl_trans3"/>
    <property type="match status" value="1"/>
</dbReference>
<dbReference type="PANTHER" id="PTHR31392">
    <property type="entry name" value="ALPHA-1,3-MANNOSYLTRANSFERASE MNN1-RELATED"/>
    <property type="match status" value="1"/>
</dbReference>
<keyword evidence="4" id="KW-0808">Transferase</keyword>
<gene>
    <name evidence="11" type="ORF">LAFE_0H11474G</name>
</gene>
<keyword evidence="12" id="KW-1185">Reference proteome</keyword>
<dbReference type="OrthoDB" id="430354at2759"/>
<reference evidence="11 12" key="1">
    <citation type="submission" date="2016-03" db="EMBL/GenBank/DDBJ databases">
        <authorList>
            <person name="Devillers H."/>
        </authorList>
    </citation>
    <scope>NUCLEOTIDE SEQUENCE [LARGE SCALE GENOMIC DNA]</scope>
    <source>
        <strain evidence="11">CBS 6772</strain>
    </source>
</reference>
<dbReference type="GO" id="GO:0005794">
    <property type="term" value="C:Golgi apparatus"/>
    <property type="evidence" value="ECO:0007669"/>
    <property type="project" value="TreeGrafter"/>
</dbReference>
<dbReference type="GO" id="GO:0016020">
    <property type="term" value="C:membrane"/>
    <property type="evidence" value="ECO:0007669"/>
    <property type="project" value="UniProtKB-SubCell"/>
</dbReference>
<evidence type="ECO:0000256" key="4">
    <source>
        <dbReference type="ARBA" id="ARBA00022679"/>
    </source>
</evidence>
<dbReference type="GO" id="GO:0006493">
    <property type="term" value="P:protein O-linked glycosylation"/>
    <property type="evidence" value="ECO:0007669"/>
    <property type="project" value="TreeGrafter"/>
</dbReference>
<accession>A0A1G4MKC6</accession>
<evidence type="ECO:0000256" key="3">
    <source>
        <dbReference type="ARBA" id="ARBA00022676"/>
    </source>
</evidence>
<protein>
    <submittedName>
        <fullName evidence="11">LAFE_0H11474g1_1</fullName>
    </submittedName>
</protein>
<evidence type="ECO:0000256" key="7">
    <source>
        <dbReference type="ARBA" id="ARBA00022989"/>
    </source>
</evidence>
<evidence type="ECO:0000256" key="5">
    <source>
        <dbReference type="ARBA" id="ARBA00022692"/>
    </source>
</evidence>
<dbReference type="AlphaFoldDB" id="A0A1G4MKC6"/>
<dbReference type="Proteomes" id="UP000190831">
    <property type="component" value="Chromosome H"/>
</dbReference>
<dbReference type="EMBL" id="LT598491">
    <property type="protein sequence ID" value="SCW04344.1"/>
    <property type="molecule type" value="Genomic_DNA"/>
</dbReference>
<keyword evidence="7 10" id="KW-1133">Transmembrane helix</keyword>
<dbReference type="InterPro" id="IPR029044">
    <property type="entry name" value="Nucleotide-diphossugar_trans"/>
</dbReference>
<evidence type="ECO:0000256" key="1">
    <source>
        <dbReference type="ARBA" id="ARBA00004606"/>
    </source>
</evidence>
<dbReference type="STRING" id="4955.A0A1G4MKC6"/>
<keyword evidence="5 10" id="KW-0812">Transmembrane</keyword>
<keyword evidence="8 10" id="KW-0472">Membrane</keyword>
<dbReference type="OMA" id="GHINGED"/>
<feature type="transmembrane region" description="Helical" evidence="10">
    <location>
        <begin position="20"/>
        <end position="38"/>
    </location>
</feature>
<dbReference type="SUPFAM" id="SSF53448">
    <property type="entry name" value="Nucleotide-diphospho-sugar transferases"/>
    <property type="match status" value="1"/>
</dbReference>
<keyword evidence="9" id="KW-0325">Glycoprotein</keyword>
<evidence type="ECO:0000256" key="6">
    <source>
        <dbReference type="ARBA" id="ARBA00022968"/>
    </source>
</evidence>
<dbReference type="PANTHER" id="PTHR31392:SF1">
    <property type="entry name" value="ALPHA-1,3-MANNOSYLTRANSFERASE MNN1-RELATED"/>
    <property type="match status" value="1"/>
</dbReference>
<organism evidence="11 12">
    <name type="scientific">Lachancea fermentati</name>
    <name type="common">Zygosaccharomyces fermentati</name>
    <dbReference type="NCBI Taxonomy" id="4955"/>
    <lineage>
        <taxon>Eukaryota</taxon>
        <taxon>Fungi</taxon>
        <taxon>Dikarya</taxon>
        <taxon>Ascomycota</taxon>
        <taxon>Saccharomycotina</taxon>
        <taxon>Saccharomycetes</taxon>
        <taxon>Saccharomycetales</taxon>
        <taxon>Saccharomycetaceae</taxon>
        <taxon>Lachancea</taxon>
    </lineage>
</organism>
<evidence type="ECO:0000256" key="10">
    <source>
        <dbReference type="SAM" id="Phobius"/>
    </source>
</evidence>
<sequence length="738" mass="84965">MLVDRAKILKGLQILCSRKALRFIPFLLVLVGVLMISVRMKYSKIEKFIPFYKEYENAHLEKIVLTESLVHIENMDIVPIHKTAVSPLDLIDKYNEDIADKKRQSGETSGDKSPYKYFPALEMPSRCYFYYRNLKKLNPNWSNDFKRWTFLPKNLADMDVGKVVDEDGQSLVSADSILFHKRLNNVALVMERMRIYQTCFSGSIQLSSIYNDDHLELEFDRASKYGTNGLPEQTSKEEQWDFEHRMWPIIKYYNKANFTKLMPIIIGSTGPLEQGHLPLDGSRHPEGEFSAEYKYDDDKSFLWNWNNMSSKFASRGIVLSFEESEVTLAAKLIATLRYLKNELPIQIITMGDLSEESIRKLYEIAEGNDIFDPSVKVKNRNAPKQVIWFVDVSPTLDPSYSHEFKGTRRQLLAALLNLFNEYIFMDVHIIPYISMDNLQSLRSYRGALFFQGNAAVESSLLDSSALEHCRYMLSDLFPSWAETYYEVDDVWFDDYAMENTCATFYSPEKRAYKNLLYRNSRDNIDNGIFIIDKYKRMSSLMIGTFLSLGKICEKCGIEDKEFLWLGFTISSTGYEFSKYVKPAVVGESVDLSQELSDTDRMLNHKIVKICSESLSHVTTGGQLIWANFGVNYCGLEGVHSDGNKTLKSEAFTTAEELNKLHKTLINPKECIFTVAGNDALNTVGESCSGHLVCATYEQHVRPYTFDEIIERGSMVHIKSDFIAEYDRINEVWDKNYLT</sequence>
<comment type="subcellular location">
    <subcellularLocation>
        <location evidence="1">Membrane</location>
        <topology evidence="1">Single-pass type II membrane protein</topology>
    </subcellularLocation>
</comment>
<evidence type="ECO:0000256" key="8">
    <source>
        <dbReference type="ARBA" id="ARBA00023136"/>
    </source>
</evidence>